<dbReference type="Proteomes" id="UP001497700">
    <property type="component" value="Unassembled WGS sequence"/>
</dbReference>
<evidence type="ECO:0000313" key="1">
    <source>
        <dbReference type="EMBL" id="KAI4864926.1"/>
    </source>
</evidence>
<name>A0ACB9Z0R9_9PEZI</name>
<protein>
    <submittedName>
        <fullName evidence="1">Uncharacterized protein</fullName>
    </submittedName>
</protein>
<keyword evidence="2" id="KW-1185">Reference proteome</keyword>
<evidence type="ECO:0000313" key="2">
    <source>
        <dbReference type="Proteomes" id="UP001497700"/>
    </source>
</evidence>
<accession>A0ACB9Z0R9</accession>
<proteinExistence type="predicted"/>
<gene>
    <name evidence="1" type="ORF">F4820DRAFT_422127</name>
</gene>
<comment type="caution">
    <text evidence="1">The sequence shown here is derived from an EMBL/GenBank/DDBJ whole genome shotgun (WGS) entry which is preliminary data.</text>
</comment>
<reference evidence="1 2" key="1">
    <citation type="journal article" date="2022" name="New Phytol.">
        <title>Ecological generalism drives hyperdiversity of secondary metabolite gene clusters in xylarialean endophytes.</title>
        <authorList>
            <person name="Franco M.E.E."/>
            <person name="Wisecaver J.H."/>
            <person name="Arnold A.E."/>
            <person name="Ju Y.M."/>
            <person name="Slot J.C."/>
            <person name="Ahrendt S."/>
            <person name="Moore L.P."/>
            <person name="Eastman K.E."/>
            <person name="Scott K."/>
            <person name="Konkel Z."/>
            <person name="Mondo S.J."/>
            <person name="Kuo A."/>
            <person name="Hayes R.D."/>
            <person name="Haridas S."/>
            <person name="Andreopoulos B."/>
            <person name="Riley R."/>
            <person name="LaButti K."/>
            <person name="Pangilinan J."/>
            <person name="Lipzen A."/>
            <person name="Amirebrahimi M."/>
            <person name="Yan J."/>
            <person name="Adam C."/>
            <person name="Keymanesh K."/>
            <person name="Ng V."/>
            <person name="Louie K."/>
            <person name="Northen T."/>
            <person name="Drula E."/>
            <person name="Henrissat B."/>
            <person name="Hsieh H.M."/>
            <person name="Youens-Clark K."/>
            <person name="Lutzoni F."/>
            <person name="Miadlikowska J."/>
            <person name="Eastwood D.C."/>
            <person name="Hamelin R.C."/>
            <person name="Grigoriev I.V."/>
            <person name="U'Ren J.M."/>
        </authorList>
    </citation>
    <scope>NUCLEOTIDE SEQUENCE [LARGE SCALE GENOMIC DNA]</scope>
    <source>
        <strain evidence="1 2">CBS 119005</strain>
    </source>
</reference>
<dbReference type="EMBL" id="MU393479">
    <property type="protein sequence ID" value="KAI4864926.1"/>
    <property type="molecule type" value="Genomic_DNA"/>
</dbReference>
<sequence length="103" mass="10945">MQWSTVSLLMVLVSRAAADLHAAAACIAARDSAVAGYEILLNATSCACELYKKRNTGSKQWDQCPDCTFDGLVCNSAAKHIGGDEMTYYCEEKCGAKGAQADS</sequence>
<organism evidence="1 2">
    <name type="scientific">Hypoxylon rubiginosum</name>
    <dbReference type="NCBI Taxonomy" id="110542"/>
    <lineage>
        <taxon>Eukaryota</taxon>
        <taxon>Fungi</taxon>
        <taxon>Dikarya</taxon>
        <taxon>Ascomycota</taxon>
        <taxon>Pezizomycotina</taxon>
        <taxon>Sordariomycetes</taxon>
        <taxon>Xylariomycetidae</taxon>
        <taxon>Xylariales</taxon>
        <taxon>Hypoxylaceae</taxon>
        <taxon>Hypoxylon</taxon>
    </lineage>
</organism>